<dbReference type="EMBL" id="KY448244">
    <property type="protein sequence ID" value="AQT28792.1"/>
    <property type="molecule type" value="Genomic_DNA"/>
</dbReference>
<evidence type="ECO:0000313" key="1">
    <source>
        <dbReference type="EMBL" id="AQT28792.1"/>
    </source>
</evidence>
<name>A0A1S6L3P2_9CAUD</name>
<reference evidence="1 2" key="1">
    <citation type="submission" date="2017-01" db="EMBL/GenBank/DDBJ databases">
        <authorList>
            <person name="Mah S.A."/>
            <person name="Swanson W.J."/>
            <person name="Moy G.W."/>
            <person name="Vacquier V.D."/>
        </authorList>
    </citation>
    <scope>NUCLEOTIDE SEQUENCE [LARGE SCALE GENOMIC DNA]</scope>
</reference>
<evidence type="ECO:0000313" key="2">
    <source>
        <dbReference type="Proteomes" id="UP000221250"/>
    </source>
</evidence>
<protein>
    <submittedName>
        <fullName evidence="1">Uncharacterized protein</fullName>
    </submittedName>
</protein>
<proteinExistence type="predicted"/>
<organism evidence="1 2">
    <name type="scientific">Erwinia phage vB_EamM_Yoloswag</name>
    <dbReference type="NCBI Taxonomy" id="1958956"/>
    <lineage>
        <taxon>Viruses</taxon>
        <taxon>Duplodnaviria</taxon>
        <taxon>Heunggongvirae</taxon>
        <taxon>Uroviricota</taxon>
        <taxon>Caudoviricetes</taxon>
        <taxon>Yoloswagvirus</taxon>
        <taxon>Yoloswagvirus yoloswag</taxon>
    </lineage>
</organism>
<gene>
    <name evidence="1" type="ORF">YOLOSWAG_324</name>
</gene>
<dbReference type="Proteomes" id="UP000221250">
    <property type="component" value="Segment"/>
</dbReference>
<accession>A0A1S6L3P2</accession>
<sequence length="232" mass="26167">MAKRTNIEHESCRKSSNGCPGCGAQPTMWQVEYDDNVIRFLVMHHGLNTAARQCANYNRIGVGKNPVEALEDWLKVTKDKLAARKARSEQDRMFDHAVDEIGAIIRPNTDTVPADVFNAYQRNLEQLQQMCHRVVNISDRYYGISYFDQHSDGIEFRVMNKTSNVEVKLLDSLSPQEYVAIGNIQISIQEWAKAGMTQAFPISNDADVYSQYTQHAASTLQNSGQNDDSTDS</sequence>
<keyword evidence="2" id="KW-1185">Reference proteome</keyword>